<dbReference type="Proteomes" id="UP000186922">
    <property type="component" value="Unassembled WGS sequence"/>
</dbReference>
<evidence type="ECO:0000313" key="2">
    <source>
        <dbReference type="Proteomes" id="UP000186922"/>
    </source>
</evidence>
<name>A0A1D1W5K0_RAMVA</name>
<reference evidence="1 2" key="1">
    <citation type="journal article" date="2016" name="Nat. Commun.">
        <title>Extremotolerant tardigrade genome and improved radiotolerance of human cultured cells by tardigrade-unique protein.</title>
        <authorList>
            <person name="Hashimoto T."/>
            <person name="Horikawa D.D."/>
            <person name="Saito Y."/>
            <person name="Kuwahara H."/>
            <person name="Kozuka-Hata H."/>
            <person name="Shin-I T."/>
            <person name="Minakuchi Y."/>
            <person name="Ohishi K."/>
            <person name="Motoyama A."/>
            <person name="Aizu T."/>
            <person name="Enomoto A."/>
            <person name="Kondo K."/>
            <person name="Tanaka S."/>
            <person name="Hara Y."/>
            <person name="Koshikawa S."/>
            <person name="Sagara H."/>
            <person name="Miura T."/>
            <person name="Yokobori S."/>
            <person name="Miyagawa K."/>
            <person name="Suzuki Y."/>
            <person name="Kubo T."/>
            <person name="Oyama M."/>
            <person name="Kohara Y."/>
            <person name="Fujiyama A."/>
            <person name="Arakawa K."/>
            <person name="Katayama T."/>
            <person name="Toyoda A."/>
            <person name="Kunieda T."/>
        </authorList>
    </citation>
    <scope>NUCLEOTIDE SEQUENCE [LARGE SCALE GENOMIC DNA]</scope>
    <source>
        <strain evidence="1 2">YOKOZUNA-1</strain>
    </source>
</reference>
<dbReference type="AlphaFoldDB" id="A0A1D1W5K0"/>
<keyword evidence="2" id="KW-1185">Reference proteome</keyword>
<comment type="caution">
    <text evidence="1">The sequence shown here is derived from an EMBL/GenBank/DDBJ whole genome shotgun (WGS) entry which is preliminary data.</text>
</comment>
<sequence length="184" mass="20778">MKVRRKNHTLRSTTVPENVLGPPLCTIFLVDCLQYEEPQPNIEVKAEKELSADDPMVHAVGKTSQEAIANHNTALIRNTEWVEGPDLTFNNGNCVHMATASSGSRRWIDLSTDTAKLGGHQLEQKGYVRYLGVNTAQYLQWNQHLEQAKQKSMRESANWMTQRKVFPKKHGLLCTTVHYAFSSA</sequence>
<protein>
    <recommendedName>
        <fullName evidence="3">Reverse transcriptase domain-containing protein</fullName>
    </recommendedName>
</protein>
<dbReference type="EMBL" id="BDGG01000018">
    <property type="protein sequence ID" value="GAV08730.1"/>
    <property type="molecule type" value="Genomic_DNA"/>
</dbReference>
<accession>A0A1D1W5K0</accession>
<proteinExistence type="predicted"/>
<evidence type="ECO:0000313" key="1">
    <source>
        <dbReference type="EMBL" id="GAV08730.1"/>
    </source>
</evidence>
<evidence type="ECO:0008006" key="3">
    <source>
        <dbReference type="Google" id="ProtNLM"/>
    </source>
</evidence>
<organism evidence="1 2">
    <name type="scientific">Ramazzottius varieornatus</name>
    <name type="common">Water bear</name>
    <name type="synonym">Tardigrade</name>
    <dbReference type="NCBI Taxonomy" id="947166"/>
    <lineage>
        <taxon>Eukaryota</taxon>
        <taxon>Metazoa</taxon>
        <taxon>Ecdysozoa</taxon>
        <taxon>Tardigrada</taxon>
        <taxon>Eutardigrada</taxon>
        <taxon>Parachela</taxon>
        <taxon>Hypsibioidea</taxon>
        <taxon>Ramazzottiidae</taxon>
        <taxon>Ramazzottius</taxon>
    </lineage>
</organism>
<gene>
    <name evidence="1" type="primary">RvY_18384-1</name>
    <name evidence="1" type="synonym">RvY_18384.1</name>
    <name evidence="1" type="ORF">RvY_18384</name>
</gene>